<protein>
    <submittedName>
        <fullName evidence="1">Uncharacterized protein</fullName>
    </submittedName>
</protein>
<sequence length="990" mass="115328">MIEPRFINKNIDPTADFEVILKQAIDLVQRLTGHLWTDYNIHDPGITILEQLCFALTDLHYKTKLSTEDILTNTRGFINRNQHSFFEKEHILTCNPVTVNDFRKIILDKVKEVNNIMFNPILSVHSNHYIKGLYRIVVRANETITNQFVTDKEAEEEFKEKIRKLTLSKRNICEDIMGDIVILKCQKIAIHANISIKYTSVPEEILLRIYNKIESLLNPKIRFYSKSELLDMGYTIEQIYDGPLLNNGILLERELKPIATEIDPIDVTNTITVLDGVSYIQNLTIENIDNFDTEETALNDADKVEKTDSFPFKLKKDHFASLDKDTFLKNVKLYSDDYRIPINEALFLELYDHREPLKTQVRKDSAGKKQERNIKAGTYKDVGTYYSIQNYFPTVYGLRENGLSKSETKERKAAAKQLKAYLLFFEQILANYSAQLANLGNLYSTDLSTSNQKSYYTQDLYNVPDIRYILKEYNQNGDNRASFVNEMKWENFQSDEDNGYMKALLSAVETPEIYTDRKNKILDHLLGRFNRKLSIYPILQYFNSYIGGSSLERDTFVLQWKANVLNHLLHIDQGKIKGYDYSSQINLMSGFEYKISIYLNINHLEYPSLTKFKSRKESLMRRRLTDTFNNTEKKYTITPVKPAPAVQEEQEIDIIEFNDENLAVITNSAENIELGESLEADTIDQSYIFNSQTISVLEFGILRENYKIIPKDGKYIIIYKPPQKDIITPEEKWQVIGSYQIKSKAINALNEVIESLKKLSVESEGFHLVEHLLMRPKLDQHNFGFSYYESEDSILFKNDEWTSFEERENRLTKLKTAVLNLGKKTPGNDFDFKLKFAGDDQFSIVNTAVFSKRKQDLDPNLKKIIAEIHKIQENKIFRYPRIELLAKLSGRKVINENFYSLKATIVLPAWPARFQDKEFKMFTEDLIKAIAPGYLTLNFKWLGISRMQKFETLYFEWLEAIKTNSDPNARLESCEVLTKWLLETDIKNQK</sequence>
<dbReference type="STRING" id="946677.SAMN05444484_103386"/>
<evidence type="ECO:0000313" key="1">
    <source>
        <dbReference type="EMBL" id="SHM03708.1"/>
    </source>
</evidence>
<dbReference type="EMBL" id="FRBT01000003">
    <property type="protein sequence ID" value="SHM03708.1"/>
    <property type="molecule type" value="Genomic_DNA"/>
</dbReference>
<dbReference type="OrthoDB" id="8263000at2"/>
<dbReference type="Proteomes" id="UP000184028">
    <property type="component" value="Unassembled WGS sequence"/>
</dbReference>
<organism evidence="1 2">
    <name type="scientific">Flavobacterium chilense</name>
    <dbReference type="NCBI Taxonomy" id="946677"/>
    <lineage>
        <taxon>Bacteria</taxon>
        <taxon>Pseudomonadati</taxon>
        <taxon>Bacteroidota</taxon>
        <taxon>Flavobacteriia</taxon>
        <taxon>Flavobacteriales</taxon>
        <taxon>Flavobacteriaceae</taxon>
        <taxon>Flavobacterium</taxon>
    </lineage>
</organism>
<reference evidence="2" key="1">
    <citation type="submission" date="2016-11" db="EMBL/GenBank/DDBJ databases">
        <authorList>
            <person name="Varghese N."/>
            <person name="Submissions S."/>
        </authorList>
    </citation>
    <scope>NUCLEOTIDE SEQUENCE [LARGE SCALE GENOMIC DNA]</scope>
    <source>
        <strain evidence="2">DSM 24724</strain>
    </source>
</reference>
<keyword evidence="2" id="KW-1185">Reference proteome</keyword>
<gene>
    <name evidence="1" type="ORF">SAMN05444484_103386</name>
</gene>
<accession>A0A1M7FIU5</accession>
<proteinExistence type="predicted"/>
<name>A0A1M7FIU5_9FLAO</name>
<dbReference type="AlphaFoldDB" id="A0A1M7FIU5"/>
<dbReference type="RefSeq" id="WP_068842365.1">
    <property type="nucleotide sequence ID" value="NZ_FRBT01000003.1"/>
</dbReference>
<evidence type="ECO:0000313" key="2">
    <source>
        <dbReference type="Proteomes" id="UP000184028"/>
    </source>
</evidence>